<dbReference type="Proteomes" id="UP000287823">
    <property type="component" value="Unassembled WGS sequence"/>
</dbReference>
<dbReference type="SUPFAM" id="SSF110997">
    <property type="entry name" value="Sporulation related repeat"/>
    <property type="match status" value="1"/>
</dbReference>
<dbReference type="PANTHER" id="PTHR38687:SF1">
    <property type="entry name" value="CELL DIVISION PROTEIN DEDD"/>
    <property type="match status" value="1"/>
</dbReference>
<dbReference type="EMBL" id="PIPO01000001">
    <property type="protein sequence ID" value="RUO34479.1"/>
    <property type="molecule type" value="Genomic_DNA"/>
</dbReference>
<dbReference type="GO" id="GO:0030428">
    <property type="term" value="C:cell septum"/>
    <property type="evidence" value="ECO:0007669"/>
    <property type="project" value="TreeGrafter"/>
</dbReference>
<keyword evidence="4" id="KW-1185">Reference proteome</keyword>
<dbReference type="InterPro" id="IPR052521">
    <property type="entry name" value="Cell_div_SPOR-domain"/>
</dbReference>
<dbReference type="Pfam" id="PF05036">
    <property type="entry name" value="SPOR"/>
    <property type="match status" value="1"/>
</dbReference>
<accession>A0A432WLB6</accession>
<feature type="region of interest" description="Disordered" evidence="1">
    <location>
        <begin position="60"/>
        <end position="97"/>
    </location>
</feature>
<sequence>MASPLQNRIVGTAILVALAVIFLPDLLDGEKRSRDEALETIPLRPALTVEQSTVEFPDDFEERVDQAQPRPVQEEEFSSPPEPVSVTIGQNSGDNVDGNVDDRGDENTDMPAWVVRLGAFRNTDNVTRLVNQLQGEGYNAFSRTVRGNNGELQVLMVGPDFDPERLRGQLAELNALTGLEGQLVPYQPTPE</sequence>
<dbReference type="Gene3D" id="3.30.70.1070">
    <property type="entry name" value="Sporulation related repeat"/>
    <property type="match status" value="1"/>
</dbReference>
<protein>
    <submittedName>
        <fullName evidence="3">SPOR domain-containing protein</fullName>
    </submittedName>
</protein>
<evidence type="ECO:0000256" key="1">
    <source>
        <dbReference type="SAM" id="MobiDB-lite"/>
    </source>
</evidence>
<dbReference type="GO" id="GO:0032506">
    <property type="term" value="P:cytokinetic process"/>
    <property type="evidence" value="ECO:0007669"/>
    <property type="project" value="TreeGrafter"/>
</dbReference>
<gene>
    <name evidence="3" type="ORF">CWE14_00220</name>
</gene>
<name>A0A432WLB6_9GAMM</name>
<organism evidence="3 4">
    <name type="scientific">Aliidiomarina soli</name>
    <dbReference type="NCBI Taxonomy" id="1928574"/>
    <lineage>
        <taxon>Bacteria</taxon>
        <taxon>Pseudomonadati</taxon>
        <taxon>Pseudomonadota</taxon>
        <taxon>Gammaproteobacteria</taxon>
        <taxon>Alteromonadales</taxon>
        <taxon>Idiomarinaceae</taxon>
        <taxon>Aliidiomarina</taxon>
    </lineage>
</organism>
<dbReference type="InterPro" id="IPR007730">
    <property type="entry name" value="SPOR-like_dom"/>
</dbReference>
<comment type="caution">
    <text evidence="3">The sequence shown here is derived from an EMBL/GenBank/DDBJ whole genome shotgun (WGS) entry which is preliminary data.</text>
</comment>
<dbReference type="GO" id="GO:0042834">
    <property type="term" value="F:peptidoglycan binding"/>
    <property type="evidence" value="ECO:0007669"/>
    <property type="project" value="InterPro"/>
</dbReference>
<dbReference type="PANTHER" id="PTHR38687">
    <property type="entry name" value="CELL DIVISION PROTEIN DEDD-RELATED"/>
    <property type="match status" value="1"/>
</dbReference>
<dbReference type="AlphaFoldDB" id="A0A432WLB6"/>
<evidence type="ECO:0000313" key="4">
    <source>
        <dbReference type="Proteomes" id="UP000287823"/>
    </source>
</evidence>
<dbReference type="RefSeq" id="WP_126797562.1">
    <property type="nucleotide sequence ID" value="NZ_PIPO01000001.1"/>
</dbReference>
<proteinExistence type="predicted"/>
<feature type="compositionally biased region" description="Low complexity" evidence="1">
    <location>
        <begin position="84"/>
        <end position="97"/>
    </location>
</feature>
<dbReference type="PROSITE" id="PS51724">
    <property type="entry name" value="SPOR"/>
    <property type="match status" value="1"/>
</dbReference>
<reference evidence="3 4" key="1">
    <citation type="journal article" date="2011" name="Front. Microbiol.">
        <title>Genomic signatures of strain selection and enhancement in Bacillus atrophaeus var. globigii, a historical biowarfare simulant.</title>
        <authorList>
            <person name="Gibbons H.S."/>
            <person name="Broomall S.M."/>
            <person name="McNew L.A."/>
            <person name="Daligault H."/>
            <person name="Chapman C."/>
            <person name="Bruce D."/>
            <person name="Karavis M."/>
            <person name="Krepps M."/>
            <person name="McGregor P.A."/>
            <person name="Hong C."/>
            <person name="Park K.H."/>
            <person name="Akmal A."/>
            <person name="Feldman A."/>
            <person name="Lin J.S."/>
            <person name="Chang W.E."/>
            <person name="Higgs B.W."/>
            <person name="Demirev P."/>
            <person name="Lindquist J."/>
            <person name="Liem A."/>
            <person name="Fochler E."/>
            <person name="Read T.D."/>
            <person name="Tapia R."/>
            <person name="Johnson S."/>
            <person name="Bishop-Lilly K.A."/>
            <person name="Detter C."/>
            <person name="Han C."/>
            <person name="Sozhamannan S."/>
            <person name="Rosenzweig C.N."/>
            <person name="Skowronski E.W."/>
        </authorList>
    </citation>
    <scope>NUCLEOTIDE SEQUENCE [LARGE SCALE GENOMIC DNA]</scope>
    <source>
        <strain evidence="3 4">Y4G10-17</strain>
    </source>
</reference>
<dbReference type="GO" id="GO:0032153">
    <property type="term" value="C:cell division site"/>
    <property type="evidence" value="ECO:0007669"/>
    <property type="project" value="TreeGrafter"/>
</dbReference>
<dbReference type="InterPro" id="IPR036680">
    <property type="entry name" value="SPOR-like_sf"/>
</dbReference>
<evidence type="ECO:0000313" key="3">
    <source>
        <dbReference type="EMBL" id="RUO34479.1"/>
    </source>
</evidence>
<feature type="domain" description="SPOR" evidence="2">
    <location>
        <begin position="107"/>
        <end position="186"/>
    </location>
</feature>
<evidence type="ECO:0000259" key="2">
    <source>
        <dbReference type="PROSITE" id="PS51724"/>
    </source>
</evidence>